<dbReference type="SUPFAM" id="SSF53756">
    <property type="entry name" value="UDP-Glycosyltransferase/glycogen phosphorylase"/>
    <property type="match status" value="1"/>
</dbReference>
<dbReference type="Gene3D" id="3.40.50.12580">
    <property type="match status" value="1"/>
</dbReference>
<keyword evidence="2" id="KW-1185">Reference proteome</keyword>
<sequence>MYLSFTESRSAVAQQSPLNVVLFETQEASPHLETTLEIAQKHLEMGDNVTICFWYGELPYHEPWGPTESSARPGAAFQRGVNLLDGNVRVIQRLGLSDQRKSELAKEAANVPLTTLDDLRSLQWRDVDLGMGVVSSLVSRFKLPDLDVHRHSEIVRDAITAFMLAYDAADQVLKANHFDLAYLFNGRFCTTRAILRATQANQTEFRIQERGCDPGHYCLLNDVPHNRVRLQQNILKFWDQHPDEYRNEHARAFFEGRRKGGSHGWPSFTSHQDQGVPAEFRKAKYLLSYFCGSDDENVAIGDAFAQQGFATQAEAVLALLDAMKSQPDCHLAIRVHPHLRSKSAESRAFWDNLPLSENCSVIAADSPINSYDLIDASDLVITYASTAGVEASYYGKPVLLLGSSFYDQLSVAHQAYTPDRISEFLSDPANWKSHSQSGSLKYGFYANKNGVPFEYYEPTDYFYGQFRGKNLFDESANASRHKAHGLSERFTRRTRKVFRSMLPKALRSPQ</sequence>
<evidence type="ECO:0008006" key="3">
    <source>
        <dbReference type="Google" id="ProtNLM"/>
    </source>
</evidence>
<dbReference type="Pfam" id="PF05159">
    <property type="entry name" value="Capsule_synth"/>
    <property type="match status" value="1"/>
</dbReference>
<reference evidence="2" key="1">
    <citation type="journal article" date="2019" name="Int. J. Syst. Evol. Microbiol.">
        <title>The Global Catalogue of Microorganisms (GCM) 10K type strain sequencing project: providing services to taxonomists for standard genome sequencing and annotation.</title>
        <authorList>
            <consortium name="The Broad Institute Genomics Platform"/>
            <consortium name="The Broad Institute Genome Sequencing Center for Infectious Disease"/>
            <person name="Wu L."/>
            <person name="Ma J."/>
        </authorList>
    </citation>
    <scope>NUCLEOTIDE SEQUENCE [LARGE SCALE GENOMIC DNA]</scope>
    <source>
        <strain evidence="2">JCM 17759</strain>
    </source>
</reference>
<dbReference type="EMBL" id="BAABGA010000112">
    <property type="protein sequence ID" value="GAA4470429.1"/>
    <property type="molecule type" value="Genomic_DNA"/>
</dbReference>
<dbReference type="InterPro" id="IPR043148">
    <property type="entry name" value="TagF_C"/>
</dbReference>
<comment type="caution">
    <text evidence="1">The sequence shown here is derived from an EMBL/GenBank/DDBJ whole genome shotgun (WGS) entry which is preliminary data.</text>
</comment>
<dbReference type="InterPro" id="IPR007833">
    <property type="entry name" value="Capsule_polysaccharide_synth"/>
</dbReference>
<evidence type="ECO:0000313" key="1">
    <source>
        <dbReference type="EMBL" id="GAA4470429.1"/>
    </source>
</evidence>
<dbReference type="Proteomes" id="UP001500840">
    <property type="component" value="Unassembled WGS sequence"/>
</dbReference>
<gene>
    <name evidence="1" type="ORF">GCM10023156_63680</name>
</gene>
<protein>
    <recommendedName>
        <fullName evidence="3">Capsule polysaccharide biosynthesis protein</fullName>
    </recommendedName>
</protein>
<organism evidence="1 2">
    <name type="scientific">Novipirellula rosea</name>
    <dbReference type="NCBI Taxonomy" id="1031540"/>
    <lineage>
        <taxon>Bacteria</taxon>
        <taxon>Pseudomonadati</taxon>
        <taxon>Planctomycetota</taxon>
        <taxon>Planctomycetia</taxon>
        <taxon>Pirellulales</taxon>
        <taxon>Pirellulaceae</taxon>
        <taxon>Novipirellula</taxon>
    </lineage>
</organism>
<dbReference type="RefSeq" id="WP_345327746.1">
    <property type="nucleotide sequence ID" value="NZ_BAABGA010000112.1"/>
</dbReference>
<name>A0ABP8NS57_9BACT</name>
<accession>A0ABP8NS57</accession>
<evidence type="ECO:0000313" key="2">
    <source>
        <dbReference type="Proteomes" id="UP001500840"/>
    </source>
</evidence>
<proteinExistence type="predicted"/>